<feature type="domain" description="ABC transporter" evidence="9">
    <location>
        <begin position="376"/>
        <end position="610"/>
    </location>
</feature>
<feature type="transmembrane region" description="Helical" evidence="8">
    <location>
        <begin position="182"/>
        <end position="205"/>
    </location>
</feature>
<evidence type="ECO:0000256" key="2">
    <source>
        <dbReference type="ARBA" id="ARBA00022692"/>
    </source>
</evidence>
<keyword evidence="2 8" id="KW-0812">Transmembrane</keyword>
<reference evidence="11 12" key="1">
    <citation type="submission" date="2020-08" db="EMBL/GenBank/DDBJ databases">
        <title>Genome public.</title>
        <authorList>
            <person name="Liu C."/>
            <person name="Sun Q."/>
        </authorList>
    </citation>
    <scope>NUCLEOTIDE SEQUENCE [LARGE SCALE GENOMIC DNA]</scope>
    <source>
        <strain evidence="11 12">BX1</strain>
    </source>
</reference>
<dbReference type="InterPro" id="IPR017871">
    <property type="entry name" value="ABC_transporter-like_CS"/>
</dbReference>
<evidence type="ECO:0000256" key="5">
    <source>
        <dbReference type="ARBA" id="ARBA00022989"/>
    </source>
</evidence>
<dbReference type="RefSeq" id="WP_262400590.1">
    <property type="nucleotide sequence ID" value="NZ_JACRTB010000022.1"/>
</dbReference>
<comment type="subcellular location">
    <subcellularLocation>
        <location evidence="1">Cell membrane</location>
        <topology evidence="1">Multi-pass membrane protein</topology>
    </subcellularLocation>
</comment>
<dbReference type="SUPFAM" id="SSF52540">
    <property type="entry name" value="P-loop containing nucleoside triphosphate hydrolases"/>
    <property type="match status" value="1"/>
</dbReference>
<evidence type="ECO:0000256" key="7">
    <source>
        <dbReference type="SAM" id="MobiDB-lite"/>
    </source>
</evidence>
<evidence type="ECO:0000256" key="6">
    <source>
        <dbReference type="ARBA" id="ARBA00023136"/>
    </source>
</evidence>
<dbReference type="CDD" id="cd18547">
    <property type="entry name" value="ABC_6TM_Tm288_like"/>
    <property type="match status" value="1"/>
</dbReference>
<protein>
    <submittedName>
        <fullName evidence="11">ABC transporter ATP-binding protein</fullName>
    </submittedName>
</protein>
<feature type="transmembrane region" description="Helical" evidence="8">
    <location>
        <begin position="99"/>
        <end position="124"/>
    </location>
</feature>
<sequence length="617" mass="67340">MSNESRRAPVLGGNGPQGRGMGAFERAKDFKGTVRRLGRVLRPYGWVLALVVLLSVLSSGFSALAPKVLALSTNEIARGSLAVLKGTGEGISMPLIGRILLLLMAVYLLSALAGYAVQFLLAGVSQRAMYDLRREVDAKLARLPLAYYDQNPYGDILSKVTNDIDTVANSLQQSLSQAITSLLSVLMILVMMLTISPVLMVVALITMPLGILLSSRIVRYSQRFFRGQQAALGELNGFIEENYNGHTVIKAFGREEASRRRFSELNEALCGHAWKAQFFSGIMMPSVMLLNNIGYVAAAVIGGALVLSGRLMIGDIQAVIQYMRQLSHPVSMAANILNVLQSAVAAAERVFQLLDEAEEDPDPADPVSLAHVKGDVRIDGLSFSYDKTKPVLRGVTAWAKRGQKVAIVGPTGSGKTTLVNLLLRFYEADSGTITLDGIDIRSMSRVGLRRHFGMVLQDTWLFKGSILENIRYGRLDATDEEVRQAAKAACADKFIRQLPGGYGFELGEDAANISQGQRQLLTIARALLADPDILILDEATSSVDTRTESLIQRAMERLMEGRTSFVIAHRLSTIKDSEAILVMRDGEIVERGDHETLLREGGFYEKLYNSQFAPPSA</sequence>
<evidence type="ECO:0000313" key="11">
    <source>
        <dbReference type="EMBL" id="MBC8577121.1"/>
    </source>
</evidence>
<dbReference type="PROSITE" id="PS50893">
    <property type="entry name" value="ABC_TRANSPORTER_2"/>
    <property type="match status" value="1"/>
</dbReference>
<dbReference type="PANTHER" id="PTHR43394:SF1">
    <property type="entry name" value="ATP-BINDING CASSETTE SUB-FAMILY B MEMBER 10, MITOCHONDRIAL"/>
    <property type="match status" value="1"/>
</dbReference>
<organism evidence="11 12">
    <name type="scientific">Yanshouia hominis</name>
    <dbReference type="NCBI Taxonomy" id="2763673"/>
    <lineage>
        <taxon>Bacteria</taxon>
        <taxon>Bacillati</taxon>
        <taxon>Bacillota</taxon>
        <taxon>Clostridia</taxon>
        <taxon>Eubacteriales</taxon>
        <taxon>Oscillospiraceae</taxon>
        <taxon>Yanshouia</taxon>
    </lineage>
</organism>
<keyword evidence="12" id="KW-1185">Reference proteome</keyword>
<feature type="domain" description="ABC transmembrane type-1" evidence="10">
    <location>
        <begin position="49"/>
        <end position="342"/>
    </location>
</feature>
<dbReference type="InterPro" id="IPR003439">
    <property type="entry name" value="ABC_transporter-like_ATP-bd"/>
</dbReference>
<evidence type="ECO:0000256" key="8">
    <source>
        <dbReference type="SAM" id="Phobius"/>
    </source>
</evidence>
<keyword evidence="4 11" id="KW-0067">ATP-binding</keyword>
<dbReference type="SUPFAM" id="SSF90123">
    <property type="entry name" value="ABC transporter transmembrane region"/>
    <property type="match status" value="1"/>
</dbReference>
<dbReference type="Gene3D" id="1.20.1560.10">
    <property type="entry name" value="ABC transporter type 1, transmembrane domain"/>
    <property type="match status" value="1"/>
</dbReference>
<dbReference type="GO" id="GO:0005524">
    <property type="term" value="F:ATP binding"/>
    <property type="evidence" value="ECO:0007669"/>
    <property type="project" value="UniProtKB-KW"/>
</dbReference>
<accession>A0ABR7NL35</accession>
<dbReference type="EMBL" id="JACRTB010000022">
    <property type="protein sequence ID" value="MBC8577121.1"/>
    <property type="molecule type" value="Genomic_DNA"/>
</dbReference>
<comment type="caution">
    <text evidence="11">The sequence shown here is derived from an EMBL/GenBank/DDBJ whole genome shotgun (WGS) entry which is preliminary data.</text>
</comment>
<dbReference type="InterPro" id="IPR011527">
    <property type="entry name" value="ABC1_TM_dom"/>
</dbReference>
<keyword evidence="5 8" id="KW-1133">Transmembrane helix</keyword>
<feature type="region of interest" description="Disordered" evidence="7">
    <location>
        <begin position="1"/>
        <end position="20"/>
    </location>
</feature>
<dbReference type="InterPro" id="IPR036640">
    <property type="entry name" value="ABC1_TM_sf"/>
</dbReference>
<dbReference type="InterPro" id="IPR027417">
    <property type="entry name" value="P-loop_NTPase"/>
</dbReference>
<keyword evidence="3" id="KW-0547">Nucleotide-binding</keyword>
<evidence type="ECO:0000256" key="1">
    <source>
        <dbReference type="ARBA" id="ARBA00004651"/>
    </source>
</evidence>
<evidence type="ECO:0000313" key="12">
    <source>
        <dbReference type="Proteomes" id="UP000658131"/>
    </source>
</evidence>
<evidence type="ECO:0000256" key="4">
    <source>
        <dbReference type="ARBA" id="ARBA00022840"/>
    </source>
</evidence>
<dbReference type="PROSITE" id="PS00211">
    <property type="entry name" value="ABC_TRANSPORTER_1"/>
    <property type="match status" value="1"/>
</dbReference>
<feature type="transmembrane region" description="Helical" evidence="8">
    <location>
        <begin position="44"/>
        <end position="65"/>
    </location>
</feature>
<proteinExistence type="predicted"/>
<dbReference type="Gene3D" id="3.40.50.300">
    <property type="entry name" value="P-loop containing nucleotide triphosphate hydrolases"/>
    <property type="match status" value="1"/>
</dbReference>
<gene>
    <name evidence="11" type="ORF">H8717_11980</name>
</gene>
<dbReference type="PANTHER" id="PTHR43394">
    <property type="entry name" value="ATP-DEPENDENT PERMEASE MDL1, MITOCHONDRIAL"/>
    <property type="match status" value="1"/>
</dbReference>
<dbReference type="InterPro" id="IPR003593">
    <property type="entry name" value="AAA+_ATPase"/>
</dbReference>
<evidence type="ECO:0000256" key="3">
    <source>
        <dbReference type="ARBA" id="ARBA00022741"/>
    </source>
</evidence>
<evidence type="ECO:0000259" key="10">
    <source>
        <dbReference type="PROSITE" id="PS50929"/>
    </source>
</evidence>
<feature type="transmembrane region" description="Helical" evidence="8">
    <location>
        <begin position="293"/>
        <end position="313"/>
    </location>
</feature>
<dbReference type="SMART" id="SM00382">
    <property type="entry name" value="AAA"/>
    <property type="match status" value="1"/>
</dbReference>
<dbReference type="PROSITE" id="PS50929">
    <property type="entry name" value="ABC_TM1F"/>
    <property type="match status" value="1"/>
</dbReference>
<dbReference type="Pfam" id="PF00005">
    <property type="entry name" value="ABC_tran"/>
    <property type="match status" value="1"/>
</dbReference>
<dbReference type="InterPro" id="IPR039421">
    <property type="entry name" value="Type_1_exporter"/>
</dbReference>
<dbReference type="Pfam" id="PF00664">
    <property type="entry name" value="ABC_membrane"/>
    <property type="match status" value="1"/>
</dbReference>
<name>A0ABR7NL35_9FIRM</name>
<dbReference type="Proteomes" id="UP000658131">
    <property type="component" value="Unassembled WGS sequence"/>
</dbReference>
<dbReference type="CDD" id="cd03254">
    <property type="entry name" value="ABCC_Glucan_exporter_like"/>
    <property type="match status" value="1"/>
</dbReference>
<keyword evidence="6 8" id="KW-0472">Membrane</keyword>
<evidence type="ECO:0000259" key="9">
    <source>
        <dbReference type="PROSITE" id="PS50893"/>
    </source>
</evidence>